<dbReference type="Proteomes" id="UP000186079">
    <property type="component" value="Unassembled WGS sequence"/>
</dbReference>
<dbReference type="SUPFAM" id="SSF52540">
    <property type="entry name" value="P-loop containing nucleoside triphosphate hydrolases"/>
    <property type="match status" value="1"/>
</dbReference>
<keyword evidence="1" id="KW-0175">Coiled coil</keyword>
<keyword evidence="2" id="KW-1133">Transmembrane helix</keyword>
<proteinExistence type="predicted"/>
<name>A0A1N7A3M4_9PSED</name>
<feature type="domain" description="Type VI secretion system IcmF C-terminal" evidence="3">
    <location>
        <begin position="1049"/>
        <end position="1153"/>
    </location>
</feature>
<feature type="transmembrane region" description="Helical" evidence="2">
    <location>
        <begin position="16"/>
        <end position="40"/>
    </location>
</feature>
<evidence type="ECO:0000256" key="2">
    <source>
        <dbReference type="SAM" id="Phobius"/>
    </source>
</evidence>
<keyword evidence="2" id="KW-0472">Membrane</keyword>
<dbReference type="EMBL" id="FTMC01000020">
    <property type="protein sequence ID" value="SIR33591.1"/>
    <property type="molecule type" value="Genomic_DNA"/>
</dbReference>
<evidence type="ECO:0000259" key="5">
    <source>
        <dbReference type="Pfam" id="PF14331"/>
    </source>
</evidence>
<evidence type="ECO:0000259" key="3">
    <source>
        <dbReference type="Pfam" id="PF06744"/>
    </source>
</evidence>
<dbReference type="Pfam" id="PF06744">
    <property type="entry name" value="IcmF_C"/>
    <property type="match status" value="1"/>
</dbReference>
<feature type="domain" description="Type VI secretion system component TssM1 helical" evidence="6">
    <location>
        <begin position="942"/>
        <end position="1033"/>
    </location>
</feature>
<dbReference type="PANTHER" id="PTHR36153">
    <property type="entry name" value="INNER MEMBRANE PROTEIN-RELATED"/>
    <property type="match status" value="1"/>
</dbReference>
<evidence type="ECO:0000259" key="6">
    <source>
        <dbReference type="Pfam" id="PF21070"/>
    </source>
</evidence>
<dbReference type="InterPro" id="IPR009612">
    <property type="entry name" value="IcmF-rel"/>
</dbReference>
<dbReference type="NCBIfam" id="TIGR03348">
    <property type="entry name" value="VI_IcmF"/>
    <property type="match status" value="1"/>
</dbReference>
<gene>
    <name evidence="7" type="ORF">SAMN05421672_1209</name>
</gene>
<feature type="domain" description="Type VI secretion system component TssM1 N-terminal" evidence="5">
    <location>
        <begin position="199"/>
        <end position="452"/>
    </location>
</feature>
<dbReference type="InterPro" id="IPR048677">
    <property type="entry name" value="TssM1_hel"/>
</dbReference>
<dbReference type="AlphaFoldDB" id="A0A1N7A3M4"/>
<dbReference type="Pfam" id="PF14331">
    <property type="entry name" value="IcmF-related_N"/>
    <property type="match status" value="1"/>
</dbReference>
<accession>A0A1N7A3M4</accession>
<evidence type="ECO:0000256" key="1">
    <source>
        <dbReference type="SAM" id="Coils"/>
    </source>
</evidence>
<dbReference type="InterPro" id="IPR027417">
    <property type="entry name" value="P-loop_NTPase"/>
</dbReference>
<dbReference type="PANTHER" id="PTHR36153:SF1">
    <property type="entry name" value="TYPE VI SECRETION SYSTEM COMPONENT TSSM1"/>
    <property type="match status" value="1"/>
</dbReference>
<dbReference type="CDD" id="cd00882">
    <property type="entry name" value="Ras_like_GTPase"/>
    <property type="match status" value="1"/>
</dbReference>
<organism evidence="7 8">
    <name type="scientific">Pseudomonas flexibilis</name>
    <dbReference type="NCBI Taxonomy" id="706570"/>
    <lineage>
        <taxon>Bacteria</taxon>
        <taxon>Pseudomonadati</taxon>
        <taxon>Pseudomonadota</taxon>
        <taxon>Gammaproteobacteria</taxon>
        <taxon>Pseudomonadales</taxon>
        <taxon>Pseudomonadaceae</taxon>
        <taxon>Pseudomonas</taxon>
    </lineage>
</organism>
<evidence type="ECO:0000259" key="4">
    <source>
        <dbReference type="Pfam" id="PF06761"/>
    </source>
</evidence>
<feature type="domain" description="IcmF-related" evidence="4">
    <location>
        <begin position="502"/>
        <end position="795"/>
    </location>
</feature>
<evidence type="ECO:0000313" key="8">
    <source>
        <dbReference type="Proteomes" id="UP000186079"/>
    </source>
</evidence>
<keyword evidence="2" id="KW-0812">Transmembrane</keyword>
<feature type="transmembrane region" description="Helical" evidence="2">
    <location>
        <begin position="52"/>
        <end position="71"/>
    </location>
</feature>
<dbReference type="InterPro" id="IPR017731">
    <property type="entry name" value="TssM1-like"/>
</dbReference>
<dbReference type="Pfam" id="PF06761">
    <property type="entry name" value="IcmF-related"/>
    <property type="match status" value="1"/>
</dbReference>
<reference evidence="7 8" key="1">
    <citation type="submission" date="2017-01" db="EMBL/GenBank/DDBJ databases">
        <authorList>
            <person name="Mah S.A."/>
            <person name="Swanson W.J."/>
            <person name="Moy G.W."/>
            <person name="Vacquier V.D."/>
        </authorList>
    </citation>
    <scope>NUCLEOTIDE SEQUENCE [LARGE SCALE GENOMIC DNA]</scope>
    <source>
        <strain evidence="7 8">ATCC 29606</strain>
    </source>
</reference>
<sequence length="1174" mass="133111">MKNVLGKFVVFLSKTWVWSLCLVLLLAAIIWFAGPMLAVNNHRFWASTASRLLTLCILFLVWGLAMVFVSWKAQAKKAEAEGDEAIQERLRRADQMSEEQDELRKRYKEALRTLRSSSLYQGRSEKWRNELPWYLIIGPEGSGKTSLLDFSGLEFPLNQMESLRLTKDVSGTRHADWYFAEHAVLVDTAGRYLTQKDAEIDGSAWHTLLNLLRQRRPQPLNGVLVNVPLDLLLNGGEQALEILARQTRQRLHEIYKRLGIDAPVYLVLSKADKVIGFDEFFDHMSREESDQVLGTSFRKDQNGTDLQVIRQEFEELLRRLNSQVILRMHQERDPLRRGRIFDFPRQLSQIGDKLCLFNELAFSGNRYQRASQLRGFYLTSAPQLEEKLDPTTVEIGRQLGIASKALPSFRTGRARFIHHLLSKVIFPEAALASLDQKEVRRIDWGQRALYAGALTCLLLAGGGWAMSFSENHAHLEQLRTIAQALHKERKAVEPRDDAMQLLALLDTSYSATRVFPPRDEAAWSERGGLYQGPLVEPTLVNTYRHDLETHLLPRVARQLESQIRANMNDRERLLGSLRAYLMLHLPARRDATYLSEWLAVDWSLRYAGNSAVQNALNGHFRRLLDGPFAAVPINEPLVTKARQVLRSESLANVVYRMLSDQAKGLPDYSFSQKLGPQGIYFSGIEYSIPGFYTQRGYQQYFIAPGASMVREILKDNWVLGEAEGEELSLGELRRLLIAVEQLYFRDYTNYWGEALARIALEPIGSALPGAEQLAALSAPNSPLLVLLQEIRDNTRFAGPAAADESSLPAEGVLGQAGQLAIAAAQQAQEALVRSMPDTTRRALERRFEQLHQLLDDDQAPTTNLAATLKAMEGMQQILASLARASASELAAFEIAKARMNNSQDAIQQTFANAARLPQPVSQWLSVMAEDSWMLVLHEAHSYINQRYQSELFEAYHHSLHQRYPFHAASESDVALADFRDFFKPQGIADSFFERYIKPFVITSGGQYQARPVDGHGLPLSQSFLTQLGKTLAIRRGFFSENTSEPLILFKLEPYALDSHLSRADFRLGNQQMEYRHGPIVQTPFRWPSKEDEGRSSLMVEEIGGRRIGIEKNSGPWSMFRLLDSMEVDYHSGRDVLLLKAEFDGMPVHYLLHGQRSSNPFDVNLLRSFRLPTTL</sequence>
<dbReference type="InterPro" id="IPR010623">
    <property type="entry name" value="IcmF_C"/>
</dbReference>
<dbReference type="InterPro" id="IPR025743">
    <property type="entry name" value="TssM1_N"/>
</dbReference>
<dbReference type="RefSeq" id="WP_039561656.1">
    <property type="nucleotide sequence ID" value="NZ_FTMC01000020.1"/>
</dbReference>
<evidence type="ECO:0000313" key="7">
    <source>
        <dbReference type="EMBL" id="SIR33591.1"/>
    </source>
</evidence>
<dbReference type="Pfam" id="PF21070">
    <property type="entry name" value="IcmF_helical"/>
    <property type="match status" value="1"/>
</dbReference>
<protein>
    <submittedName>
        <fullName evidence="7">Type VI secretion system protein ImpL</fullName>
    </submittedName>
</protein>
<dbReference type="InterPro" id="IPR053156">
    <property type="entry name" value="T6SS_TssM-like"/>
</dbReference>
<feature type="coiled-coil region" evidence="1">
    <location>
        <begin position="86"/>
        <end position="113"/>
    </location>
</feature>